<protein>
    <submittedName>
        <fullName evidence="1">Uncharacterized protein</fullName>
    </submittedName>
</protein>
<evidence type="ECO:0000313" key="2">
    <source>
        <dbReference type="Proteomes" id="UP000095746"/>
    </source>
</evidence>
<organism evidence="1 2">
    <name type="scientific">Flavonifractor plautii</name>
    <name type="common">Fusobacterium plautii</name>
    <dbReference type="NCBI Taxonomy" id="292800"/>
    <lineage>
        <taxon>Bacteria</taxon>
        <taxon>Bacillati</taxon>
        <taxon>Bacillota</taxon>
        <taxon>Clostridia</taxon>
        <taxon>Eubacteriales</taxon>
        <taxon>Oscillospiraceae</taxon>
        <taxon>Flavonifractor</taxon>
    </lineage>
</organism>
<dbReference type="EMBL" id="CYZT01000391">
    <property type="protein sequence ID" value="CUP53603.1"/>
    <property type="molecule type" value="Genomic_DNA"/>
</dbReference>
<reference evidence="1 2" key="1">
    <citation type="submission" date="2015-09" db="EMBL/GenBank/DDBJ databases">
        <authorList>
            <consortium name="Pathogen Informatics"/>
        </authorList>
    </citation>
    <scope>NUCLEOTIDE SEQUENCE [LARGE SCALE GENOMIC DNA]</scope>
    <source>
        <strain evidence="1 2">2789STDY5608854</strain>
    </source>
</reference>
<gene>
    <name evidence="1" type="ORF">ERS852411_03264</name>
</gene>
<proteinExistence type="predicted"/>
<evidence type="ECO:0000313" key="1">
    <source>
        <dbReference type="EMBL" id="CUP53603.1"/>
    </source>
</evidence>
<accession>A0A174NY27</accession>
<dbReference type="AlphaFoldDB" id="A0A174NY27"/>
<name>A0A174NY27_FLAPL</name>
<dbReference type="Proteomes" id="UP000095746">
    <property type="component" value="Unassembled WGS sequence"/>
</dbReference>
<sequence length="98" mass="10676">MASRWICSPLPSTLAARGQLTLSKASKSVVRVLTARQPRITFRSKARNTPGTPEAAMARAVRRFSMPSLRGWAMGSWAPVSTTGMEMPRSIKESTEAV</sequence>